<organism evidence="2 3">
    <name type="scientific">Rhodopirellula europaea 6C</name>
    <dbReference type="NCBI Taxonomy" id="1263867"/>
    <lineage>
        <taxon>Bacteria</taxon>
        <taxon>Pseudomonadati</taxon>
        <taxon>Planctomycetota</taxon>
        <taxon>Planctomycetia</taxon>
        <taxon>Pirellulales</taxon>
        <taxon>Pirellulaceae</taxon>
        <taxon>Rhodopirellula</taxon>
    </lineage>
</organism>
<dbReference type="AlphaFoldDB" id="M2B4C1"/>
<dbReference type="EMBL" id="ANMO01000110">
    <property type="protein sequence ID" value="EMB17044.1"/>
    <property type="molecule type" value="Genomic_DNA"/>
</dbReference>
<name>M2B4C1_9BACT</name>
<evidence type="ECO:0000313" key="3">
    <source>
        <dbReference type="Proteomes" id="UP000011529"/>
    </source>
</evidence>
<evidence type="ECO:0000256" key="1">
    <source>
        <dbReference type="SAM" id="MobiDB-lite"/>
    </source>
</evidence>
<reference evidence="2" key="2">
    <citation type="journal article" date="2013" name="Mar. Genomics">
        <title>Expression of sulfatases in Rhodopirellula baltica and the diversity of sulfatases in the genus Rhodopirellula.</title>
        <authorList>
            <person name="Wegner C.E."/>
            <person name="Richter-Heitmann T."/>
            <person name="Klindworth A."/>
            <person name="Klockow C."/>
            <person name="Richter M."/>
            <person name="Achstetter T."/>
            <person name="Glockner F.O."/>
            <person name="Harder J."/>
        </authorList>
    </citation>
    <scope>NUCLEOTIDE SEQUENCE [LARGE SCALE GENOMIC DNA]</scope>
    <source>
        <strain evidence="2">6C</strain>
    </source>
</reference>
<comment type="caution">
    <text evidence="2">The sequence shown here is derived from an EMBL/GenBank/DDBJ whole genome shotgun (WGS) entry which is preliminary data.</text>
</comment>
<sequence>MREVCCGFTDASIPIRGKNERESSFGSDAPKSRLIQ</sequence>
<keyword evidence="3" id="KW-1185">Reference proteome</keyword>
<evidence type="ECO:0000313" key="2">
    <source>
        <dbReference type="EMBL" id="EMB17044.1"/>
    </source>
</evidence>
<accession>M2B4C1</accession>
<proteinExistence type="predicted"/>
<reference evidence="2" key="1">
    <citation type="submission" date="2012-11" db="EMBL/GenBank/DDBJ databases">
        <title>Permanent draft genomes of Rhodopirellula europaea strain SH398 and 6C.</title>
        <authorList>
            <person name="Richter M."/>
            <person name="Richter-Heitmann T."/>
            <person name="Frank C."/>
            <person name="Harder J."/>
            <person name="Glockner F.O."/>
        </authorList>
    </citation>
    <scope>NUCLEOTIDE SEQUENCE</scope>
    <source>
        <strain evidence="2">6C</strain>
    </source>
</reference>
<protein>
    <submittedName>
        <fullName evidence="2">Uncharacterized protein</fullName>
    </submittedName>
</protein>
<gene>
    <name evidence="2" type="ORF">RE6C_02195</name>
</gene>
<feature type="region of interest" description="Disordered" evidence="1">
    <location>
        <begin position="16"/>
        <end position="36"/>
    </location>
</feature>
<dbReference type="Proteomes" id="UP000011529">
    <property type="component" value="Unassembled WGS sequence"/>
</dbReference>